<keyword evidence="4" id="KW-1185">Reference proteome</keyword>
<feature type="region of interest" description="Disordered" evidence="2">
    <location>
        <begin position="1"/>
        <end position="29"/>
    </location>
</feature>
<sequence length="537" mass="60031">MGSPARKALADISNLQQPSKPSNQNLKTPKALPFATQDCFEKLHLENMTLVKVLAERNKIIELSGVELQKLRINLLKLQQQNSQLAQANSQMLAELNSGKDRLRALNHELGCKNGLLKARKLMSEVGADKSDDAGKIVEADDGNNNTSSISSAVKLIQTEEKVDNKRLSLRRKSRFKFEEAEPMEDRLPLRRQSARFKSEELESSKDRQSARLRSEETEPEPEPVENLYELDDDKFPVSPLRDSVVHESGPTSDTSAQEEHREGNGASKDEAQESKRRSTGRPSRRAADKGLLMEELRNTLLYTTLELETTIVSAKEEIARRELELIHVKDVLNRTLKERNDAQIKFQKLILENQTLQQQLQKQKQNQEKADLPSSGSASNSEDHESKSSDSDDSTKNFAALSPVVLSDPILLPQQTFLPEAFLPEAVFDKLVGEKPLPEKGRLLKAVMEAGPLLQTLLLAGPLPQWQHPPPQLDTIEIPPVAISSPSPRPRLLHHQDSFSYKKRGLLELNEASDSSPPHTKYQKVGAPILIVTNTA</sequence>
<accession>A0AAD5IAW8</accession>
<dbReference type="Pfam" id="PF07795">
    <property type="entry name" value="DUF1635"/>
    <property type="match status" value="1"/>
</dbReference>
<name>A0AAD5IAW8_ACENE</name>
<dbReference type="PANTHER" id="PTHR34373:SF9">
    <property type="entry name" value="SHUGOSHIN 2"/>
    <property type="match status" value="1"/>
</dbReference>
<evidence type="ECO:0000313" key="4">
    <source>
        <dbReference type="Proteomes" id="UP001064489"/>
    </source>
</evidence>
<dbReference type="GO" id="GO:0045144">
    <property type="term" value="P:meiotic sister chromatid segregation"/>
    <property type="evidence" value="ECO:0007669"/>
    <property type="project" value="InterPro"/>
</dbReference>
<reference evidence="3" key="1">
    <citation type="journal article" date="2022" name="Plant J.">
        <title>Strategies of tolerance reflected in two North American maple genomes.</title>
        <authorList>
            <person name="McEvoy S.L."/>
            <person name="Sezen U.U."/>
            <person name="Trouern-Trend A."/>
            <person name="McMahon S.M."/>
            <person name="Schaberg P.G."/>
            <person name="Yang J."/>
            <person name="Wegrzyn J.L."/>
            <person name="Swenson N.G."/>
        </authorList>
    </citation>
    <scope>NUCLEOTIDE SEQUENCE</scope>
    <source>
        <strain evidence="3">91603</strain>
    </source>
</reference>
<comment type="caution">
    <text evidence="3">The sequence shown here is derived from an EMBL/GenBank/DDBJ whole genome shotgun (WGS) entry which is preliminary data.</text>
</comment>
<dbReference type="PANTHER" id="PTHR34373">
    <property type="entry name" value="SHUGOSHIN 2"/>
    <property type="match status" value="1"/>
</dbReference>
<dbReference type="EMBL" id="JAJSOW010000107">
    <property type="protein sequence ID" value="KAI9157720.1"/>
    <property type="molecule type" value="Genomic_DNA"/>
</dbReference>
<dbReference type="AlphaFoldDB" id="A0AAD5IAW8"/>
<dbReference type="InterPro" id="IPR044693">
    <property type="entry name" value="SGO_plant"/>
</dbReference>
<keyword evidence="1" id="KW-0175">Coiled coil</keyword>
<feature type="compositionally biased region" description="Basic and acidic residues" evidence="2">
    <location>
        <begin position="258"/>
        <end position="277"/>
    </location>
</feature>
<feature type="compositionally biased region" description="Basic and acidic residues" evidence="2">
    <location>
        <begin position="382"/>
        <end position="396"/>
    </location>
</feature>
<proteinExistence type="predicted"/>
<gene>
    <name evidence="3" type="ORF">LWI28_026894</name>
</gene>
<dbReference type="GO" id="GO:0000775">
    <property type="term" value="C:chromosome, centromeric region"/>
    <property type="evidence" value="ECO:0007669"/>
    <property type="project" value="InterPro"/>
</dbReference>
<dbReference type="InterPro" id="IPR012862">
    <property type="entry name" value="DUF1635"/>
</dbReference>
<evidence type="ECO:0000313" key="3">
    <source>
        <dbReference type="EMBL" id="KAI9157720.1"/>
    </source>
</evidence>
<feature type="region of interest" description="Disordered" evidence="2">
    <location>
        <begin position="182"/>
        <end position="291"/>
    </location>
</feature>
<reference evidence="3" key="2">
    <citation type="submission" date="2023-02" db="EMBL/GenBank/DDBJ databases">
        <authorList>
            <person name="Swenson N.G."/>
            <person name="Wegrzyn J.L."/>
            <person name="Mcevoy S.L."/>
        </authorList>
    </citation>
    <scope>NUCLEOTIDE SEQUENCE</scope>
    <source>
        <strain evidence="3">91603</strain>
        <tissue evidence="3">Leaf</tissue>
    </source>
</reference>
<protein>
    <submittedName>
        <fullName evidence="3">Uncharacterized protein</fullName>
    </submittedName>
</protein>
<dbReference type="Proteomes" id="UP001064489">
    <property type="component" value="Chromosome 12"/>
</dbReference>
<evidence type="ECO:0000256" key="1">
    <source>
        <dbReference type="SAM" id="Coils"/>
    </source>
</evidence>
<feature type="compositionally biased region" description="Acidic residues" evidence="2">
    <location>
        <begin position="218"/>
        <end position="233"/>
    </location>
</feature>
<evidence type="ECO:0000256" key="2">
    <source>
        <dbReference type="SAM" id="MobiDB-lite"/>
    </source>
</evidence>
<dbReference type="GO" id="GO:0034090">
    <property type="term" value="P:maintenance of meiotic sister chromatid cohesion"/>
    <property type="evidence" value="ECO:0007669"/>
    <property type="project" value="InterPro"/>
</dbReference>
<feature type="coiled-coil region" evidence="1">
    <location>
        <begin position="68"/>
        <end position="95"/>
    </location>
</feature>
<feature type="compositionally biased region" description="Polar residues" evidence="2">
    <location>
        <begin position="13"/>
        <end position="27"/>
    </location>
</feature>
<organism evidence="3 4">
    <name type="scientific">Acer negundo</name>
    <name type="common">Box elder</name>
    <dbReference type="NCBI Taxonomy" id="4023"/>
    <lineage>
        <taxon>Eukaryota</taxon>
        <taxon>Viridiplantae</taxon>
        <taxon>Streptophyta</taxon>
        <taxon>Embryophyta</taxon>
        <taxon>Tracheophyta</taxon>
        <taxon>Spermatophyta</taxon>
        <taxon>Magnoliopsida</taxon>
        <taxon>eudicotyledons</taxon>
        <taxon>Gunneridae</taxon>
        <taxon>Pentapetalae</taxon>
        <taxon>rosids</taxon>
        <taxon>malvids</taxon>
        <taxon>Sapindales</taxon>
        <taxon>Sapindaceae</taxon>
        <taxon>Hippocastanoideae</taxon>
        <taxon>Acereae</taxon>
        <taxon>Acer</taxon>
    </lineage>
</organism>
<feature type="region of interest" description="Disordered" evidence="2">
    <location>
        <begin position="361"/>
        <end position="396"/>
    </location>
</feature>
<feature type="compositionally biased region" description="Basic and acidic residues" evidence="2">
    <location>
        <begin position="197"/>
        <end position="217"/>
    </location>
</feature>